<reference evidence="1 2" key="1">
    <citation type="journal article" date="2011" name="J. Bacteriol.">
        <title>Genome sequence of Halorhabdus tiamatea, the first archaeon isolated from a deep-sea anoxic brine lake.</title>
        <authorList>
            <person name="Antunes A."/>
            <person name="Alam I."/>
            <person name="Bajic V.B."/>
            <person name="Stingl U."/>
        </authorList>
    </citation>
    <scope>NUCLEOTIDE SEQUENCE [LARGE SCALE GENOMIC DNA]</scope>
    <source>
        <strain evidence="1 2">SARL4B</strain>
    </source>
</reference>
<reference evidence="1 2" key="2">
    <citation type="journal article" date="2013" name="PLoS ONE">
        <title>INDIGO - INtegrated Data Warehouse of MIcrobial GenOmes with Examples from the Red Sea Extremophiles.</title>
        <authorList>
            <person name="Alam I."/>
            <person name="Antunes A."/>
            <person name="Kamau A.A."/>
            <person name="Ba Alawi W."/>
            <person name="Kalkatawi M."/>
            <person name="Stingl U."/>
            <person name="Bajic V.B."/>
        </authorList>
    </citation>
    <scope>NUCLEOTIDE SEQUENCE [LARGE SCALE GENOMIC DNA]</scope>
    <source>
        <strain evidence="1 2">SARL4B</strain>
    </source>
</reference>
<accession>F7PQX6</accession>
<dbReference type="EMBL" id="AFNT02000051">
    <property type="protein sequence ID" value="ERJ04894.1"/>
    <property type="molecule type" value="Genomic_DNA"/>
</dbReference>
<gene>
    <name evidence="1" type="ORF">HLRTI_003125</name>
</gene>
<evidence type="ECO:0000313" key="2">
    <source>
        <dbReference type="Proteomes" id="UP000003861"/>
    </source>
</evidence>
<dbReference type="GeneID" id="23800373"/>
<evidence type="ECO:0000313" key="1">
    <source>
        <dbReference type="EMBL" id="ERJ04894.1"/>
    </source>
</evidence>
<organism evidence="1 2">
    <name type="scientific">Halorhabdus tiamatea SARL4B</name>
    <dbReference type="NCBI Taxonomy" id="1033806"/>
    <lineage>
        <taxon>Archaea</taxon>
        <taxon>Methanobacteriati</taxon>
        <taxon>Methanobacteriota</taxon>
        <taxon>Stenosarchaea group</taxon>
        <taxon>Halobacteria</taxon>
        <taxon>Halobacteriales</taxon>
        <taxon>Haloarculaceae</taxon>
        <taxon>Halorhabdus</taxon>
    </lineage>
</organism>
<name>F7PQX6_9EURY</name>
<comment type="caution">
    <text evidence="1">The sequence shown here is derived from an EMBL/GenBank/DDBJ whole genome shotgun (WGS) entry which is preliminary data.</text>
</comment>
<sequence>MYETDVVTSQFGDPLEALHNVVDIERAALTRVILHGRDPTQPDRFTDQEAGTLFDSEFTETDLVFD</sequence>
<proteinExistence type="predicted"/>
<dbReference type="Proteomes" id="UP000003861">
    <property type="component" value="Unassembled WGS sequence"/>
</dbReference>
<protein>
    <submittedName>
        <fullName evidence="1">Uncharacterized protein</fullName>
    </submittedName>
</protein>
<dbReference type="RefSeq" id="WP_008523893.1">
    <property type="nucleotide sequence ID" value="NC_021921.1"/>
</dbReference>
<dbReference type="AlphaFoldDB" id="F7PQX6"/>